<proteinExistence type="predicted"/>
<dbReference type="PANTHER" id="PTHR30024">
    <property type="entry name" value="ALIPHATIC SULFONATES-BINDING PROTEIN-RELATED"/>
    <property type="match status" value="1"/>
</dbReference>
<organism evidence="2 3">
    <name type="scientific">Sulfobacillus thermosulfidooxidans</name>
    <dbReference type="NCBI Taxonomy" id="28034"/>
    <lineage>
        <taxon>Bacteria</taxon>
        <taxon>Bacillati</taxon>
        <taxon>Bacillota</taxon>
        <taxon>Clostridia</taxon>
        <taxon>Eubacteriales</taxon>
        <taxon>Clostridiales Family XVII. Incertae Sedis</taxon>
        <taxon>Sulfobacillus</taxon>
    </lineage>
</organism>
<reference evidence="2 3" key="1">
    <citation type="journal article" date="2014" name="BMC Genomics">
        <title>Comparison of environmental and isolate Sulfobacillus genomes reveals diverse carbon, sulfur, nitrogen, and hydrogen metabolisms.</title>
        <authorList>
            <person name="Justice N.B."/>
            <person name="Norman A."/>
            <person name="Brown C.T."/>
            <person name="Singh A."/>
            <person name="Thomas B.C."/>
            <person name="Banfield J.F."/>
        </authorList>
    </citation>
    <scope>NUCLEOTIDE SEQUENCE [LARGE SCALE GENOMIC DNA]</scope>
    <source>
        <strain evidence="2">AMDSBA5</strain>
    </source>
</reference>
<feature type="domain" description="SsuA/THI5-like" evidence="1">
    <location>
        <begin position="73"/>
        <end position="282"/>
    </location>
</feature>
<evidence type="ECO:0000313" key="2">
    <source>
        <dbReference type="EMBL" id="PSR25832.1"/>
    </source>
</evidence>
<gene>
    <name evidence="2" type="ORF">C7B47_11500</name>
</gene>
<accession>A0A2T2WUD1</accession>
<dbReference type="AlphaFoldDB" id="A0A2T2WUD1"/>
<dbReference type="EMBL" id="PXYX01000025">
    <property type="protein sequence ID" value="PSR25832.1"/>
    <property type="molecule type" value="Genomic_DNA"/>
</dbReference>
<evidence type="ECO:0000259" key="1">
    <source>
        <dbReference type="Pfam" id="PF09084"/>
    </source>
</evidence>
<protein>
    <recommendedName>
        <fullName evidence="1">SsuA/THI5-like domain-containing protein</fullName>
    </recommendedName>
</protein>
<comment type="caution">
    <text evidence="2">The sequence shown here is derived from an EMBL/GenBank/DDBJ whole genome shotgun (WGS) entry which is preliminary data.</text>
</comment>
<dbReference type="SUPFAM" id="SSF53850">
    <property type="entry name" value="Periplasmic binding protein-like II"/>
    <property type="match status" value="1"/>
</dbReference>
<dbReference type="Gene3D" id="3.40.190.10">
    <property type="entry name" value="Periplasmic binding protein-like II"/>
    <property type="match status" value="2"/>
</dbReference>
<sequence>MRMNARDFGVFAVLGSLIASLLTGCGQNSAKNSAPTPSTALAKTAIHFPGGSVKPLAHPITVYVADDKDPAGAGIMLANALGYFKQLGIRIKLETFNSGADEFNSLAANQIDVARGLISAAFFNSYSQGLPVYLVADGGHNLPGRPYFALVLRKSLQGRIKTYSQLKGLKIGLVSFGNVNQLYLDRALAKGHLTNHDVHLVVVDSFSDLVTAMGNGAVDGAMLVEPDIYRATSEGIGFVFKDPTQYAPREEASTLMFSSNFVKDTPVARRFILAYLEGVRYFDTHFVY</sequence>
<dbReference type="Proteomes" id="UP000242705">
    <property type="component" value="Unassembled WGS sequence"/>
</dbReference>
<dbReference type="Pfam" id="PF09084">
    <property type="entry name" value="NMT1"/>
    <property type="match status" value="1"/>
</dbReference>
<evidence type="ECO:0000313" key="3">
    <source>
        <dbReference type="Proteomes" id="UP000242705"/>
    </source>
</evidence>
<dbReference type="InterPro" id="IPR015168">
    <property type="entry name" value="SsuA/THI5"/>
</dbReference>
<dbReference type="PROSITE" id="PS51257">
    <property type="entry name" value="PROKAR_LIPOPROTEIN"/>
    <property type="match status" value="1"/>
</dbReference>
<name>A0A2T2WUD1_SULTH</name>